<accession>A0ABU8RTN8</accession>
<dbReference type="EMBL" id="JBBHJZ010000001">
    <property type="protein sequence ID" value="MEJ5976465.1"/>
    <property type="molecule type" value="Genomic_DNA"/>
</dbReference>
<dbReference type="RefSeq" id="WP_339586376.1">
    <property type="nucleotide sequence ID" value="NZ_JBBHJZ010000001.1"/>
</dbReference>
<dbReference type="InterPro" id="IPR029045">
    <property type="entry name" value="ClpP/crotonase-like_dom_sf"/>
</dbReference>
<proteinExistence type="inferred from homology"/>
<name>A0ABU8RTN8_9SPHN</name>
<comment type="caution">
    <text evidence="2">The sequence shown here is derived from an EMBL/GenBank/DDBJ whole genome shotgun (WGS) entry which is preliminary data.</text>
</comment>
<dbReference type="SUPFAM" id="SSF52096">
    <property type="entry name" value="ClpP/crotonase"/>
    <property type="match status" value="1"/>
</dbReference>
<organism evidence="2 3">
    <name type="scientific">Novosphingobium anseongense</name>
    <dbReference type="NCBI Taxonomy" id="3133436"/>
    <lineage>
        <taxon>Bacteria</taxon>
        <taxon>Pseudomonadati</taxon>
        <taxon>Pseudomonadota</taxon>
        <taxon>Alphaproteobacteria</taxon>
        <taxon>Sphingomonadales</taxon>
        <taxon>Sphingomonadaceae</taxon>
        <taxon>Novosphingobium</taxon>
    </lineage>
</organism>
<gene>
    <name evidence="2" type="ORF">WG901_07455</name>
</gene>
<dbReference type="Proteomes" id="UP001361239">
    <property type="component" value="Unassembled WGS sequence"/>
</dbReference>
<sequence>MDQVRIAREDAGGLCTLTLNRPDKLNALDTAAFEQLDAHCAALEAATETVGCIVLRAQGKAFCAGADLGAVGLDRHGQPVDPAFKPGVIDRLAALPQPVIVAVHGVCYTGGLELALAGDFILADATARFADTHGKFGFVGAWGMGQRLSRRIGTPAAKRLMMTARPVLADEARDLGLVDMLVEAGGLDALVQSLAAEILANSWHTNFHAKRMLRETEGMGLAEALARERATYPGNAPDHKERIARFNQR</sequence>
<evidence type="ECO:0000256" key="1">
    <source>
        <dbReference type="ARBA" id="ARBA00005254"/>
    </source>
</evidence>
<comment type="similarity">
    <text evidence="1">Belongs to the enoyl-CoA hydratase/isomerase family.</text>
</comment>
<evidence type="ECO:0000313" key="3">
    <source>
        <dbReference type="Proteomes" id="UP001361239"/>
    </source>
</evidence>
<reference evidence="2 3" key="1">
    <citation type="submission" date="2024-03" db="EMBL/GenBank/DDBJ databases">
        <authorList>
            <person name="Jo J.-H."/>
        </authorList>
    </citation>
    <scope>NUCLEOTIDE SEQUENCE [LARGE SCALE GENOMIC DNA]</scope>
    <source>
        <strain evidence="2 3">PS1R-30</strain>
    </source>
</reference>
<keyword evidence="3" id="KW-1185">Reference proteome</keyword>
<evidence type="ECO:0000313" key="2">
    <source>
        <dbReference type="EMBL" id="MEJ5976465.1"/>
    </source>
</evidence>
<protein>
    <submittedName>
        <fullName evidence="2">Enoyl-CoA hydratase/isomerase family protein</fullName>
    </submittedName>
</protein>
<dbReference type="Gene3D" id="3.90.226.10">
    <property type="entry name" value="2-enoyl-CoA Hydratase, Chain A, domain 1"/>
    <property type="match status" value="1"/>
</dbReference>
<dbReference type="Pfam" id="PF00378">
    <property type="entry name" value="ECH_1"/>
    <property type="match status" value="1"/>
</dbReference>
<dbReference type="CDD" id="cd06558">
    <property type="entry name" value="crotonase-like"/>
    <property type="match status" value="1"/>
</dbReference>
<dbReference type="PANTHER" id="PTHR43802:SF1">
    <property type="entry name" value="IP11341P-RELATED"/>
    <property type="match status" value="1"/>
</dbReference>
<dbReference type="InterPro" id="IPR001753">
    <property type="entry name" value="Enoyl-CoA_hydra/iso"/>
</dbReference>
<dbReference type="PANTHER" id="PTHR43802">
    <property type="entry name" value="ENOYL-COA HYDRATASE"/>
    <property type="match status" value="1"/>
</dbReference>